<evidence type="ECO:0000313" key="2">
    <source>
        <dbReference type="Proteomes" id="UP001334732"/>
    </source>
</evidence>
<keyword evidence="2" id="KW-1185">Reference proteome</keyword>
<accession>A0ABZ1CIX9</accession>
<reference evidence="1 2" key="1">
    <citation type="submission" date="2023-12" db="EMBL/GenBank/DDBJ databases">
        <title>Thiobacillus sedimentum sp. nov., a chemolithoautotrophic sulfur-oxidizing bacterium isolated from freshwater sediment.</title>
        <authorList>
            <person name="Luo J."/>
            <person name="Dai C."/>
        </authorList>
    </citation>
    <scope>NUCLEOTIDE SEQUENCE [LARGE SCALE GENOMIC DNA]</scope>
    <source>
        <strain evidence="1 2">SCUT-2</strain>
    </source>
</reference>
<gene>
    <name evidence="1" type="ORF">VA613_12515</name>
</gene>
<dbReference type="RefSeq" id="WP_324779348.1">
    <property type="nucleotide sequence ID" value="NZ_CP141769.1"/>
</dbReference>
<proteinExistence type="predicted"/>
<protein>
    <submittedName>
        <fullName evidence="1">Uncharacterized protein</fullName>
    </submittedName>
</protein>
<evidence type="ECO:0000313" key="1">
    <source>
        <dbReference type="EMBL" id="WRS38816.1"/>
    </source>
</evidence>
<dbReference type="EMBL" id="CP141769">
    <property type="protein sequence ID" value="WRS38816.1"/>
    <property type="molecule type" value="Genomic_DNA"/>
</dbReference>
<dbReference type="Proteomes" id="UP001334732">
    <property type="component" value="Chromosome"/>
</dbReference>
<organism evidence="1 2">
    <name type="scientific">Thiobacillus sedimenti</name>
    <dbReference type="NCBI Taxonomy" id="3110231"/>
    <lineage>
        <taxon>Bacteria</taxon>
        <taxon>Pseudomonadati</taxon>
        <taxon>Pseudomonadota</taxon>
        <taxon>Betaproteobacteria</taxon>
        <taxon>Nitrosomonadales</taxon>
        <taxon>Thiobacillaceae</taxon>
        <taxon>Thiobacillus</taxon>
    </lineage>
</organism>
<name>A0ABZ1CIX9_9PROT</name>
<sequence>MKLQFGQNQLVLELSSSPFAWFHGQTERMSLTSLSLLFVQFSLFARQPAA</sequence>